<gene>
    <name evidence="1" type="ORF">LCGC14_0401650</name>
</gene>
<evidence type="ECO:0000313" key="1">
    <source>
        <dbReference type="EMBL" id="KKN73352.1"/>
    </source>
</evidence>
<reference evidence="1" key="1">
    <citation type="journal article" date="2015" name="Nature">
        <title>Complex archaea that bridge the gap between prokaryotes and eukaryotes.</title>
        <authorList>
            <person name="Spang A."/>
            <person name="Saw J.H."/>
            <person name="Jorgensen S.L."/>
            <person name="Zaremba-Niedzwiedzka K."/>
            <person name="Martijn J."/>
            <person name="Lind A.E."/>
            <person name="van Eijk R."/>
            <person name="Schleper C."/>
            <person name="Guy L."/>
            <person name="Ettema T.J."/>
        </authorList>
    </citation>
    <scope>NUCLEOTIDE SEQUENCE</scope>
</reference>
<dbReference type="AlphaFoldDB" id="A0A0F9TEU2"/>
<comment type="caution">
    <text evidence="1">The sequence shown here is derived from an EMBL/GenBank/DDBJ whole genome shotgun (WGS) entry which is preliminary data.</text>
</comment>
<sequence>MDDYSADELQVHYEAVIRRRANVTKLGAIAVRVANNAKNRSFQKYLKELDLTGWRIDTQMGRIGMDVGSFFFDLDRKLTKGRKR</sequence>
<accession>A0A0F9TEU2</accession>
<organism evidence="1">
    <name type="scientific">marine sediment metagenome</name>
    <dbReference type="NCBI Taxonomy" id="412755"/>
    <lineage>
        <taxon>unclassified sequences</taxon>
        <taxon>metagenomes</taxon>
        <taxon>ecological metagenomes</taxon>
    </lineage>
</organism>
<protein>
    <submittedName>
        <fullName evidence="1">Uncharacterized protein</fullName>
    </submittedName>
</protein>
<dbReference type="EMBL" id="LAZR01000345">
    <property type="protein sequence ID" value="KKN73352.1"/>
    <property type="molecule type" value="Genomic_DNA"/>
</dbReference>
<name>A0A0F9TEU2_9ZZZZ</name>
<proteinExistence type="predicted"/>